<dbReference type="PANTHER" id="PTHR43457:SF1">
    <property type="entry name" value="NITROGENASE MOLYBDENUM-IRON PROTEIN ALPHA CHAIN"/>
    <property type="match status" value="1"/>
</dbReference>
<dbReference type="GO" id="GO:0016163">
    <property type="term" value="F:nitrogenase activity"/>
    <property type="evidence" value="ECO:0007669"/>
    <property type="project" value="InterPro"/>
</dbReference>
<dbReference type="SUPFAM" id="SSF53807">
    <property type="entry name" value="Helical backbone' metal receptor"/>
    <property type="match status" value="1"/>
</dbReference>
<dbReference type="STRING" id="595536.GCA_000178815_04006"/>
<evidence type="ECO:0000313" key="3">
    <source>
        <dbReference type="EMBL" id="ATQ67455.1"/>
    </source>
</evidence>
<name>A0A2D2CXI7_METT3</name>
<dbReference type="InterPro" id="IPR010143">
    <property type="entry name" value="Nase_comp1_asu"/>
</dbReference>
<feature type="domain" description="Nitrogenase/oxidoreductase component 1" evidence="2">
    <location>
        <begin position="117"/>
        <end position="500"/>
    </location>
</feature>
<dbReference type="Gene3D" id="3.40.50.12380">
    <property type="entry name" value="Nitrogenase MoFe cofactor biosynthesis protein NifE, C-terminal"/>
    <property type="match status" value="1"/>
</dbReference>
<dbReference type="InterPro" id="IPR000510">
    <property type="entry name" value="Nase/OxRdtase_comp1"/>
</dbReference>
<feature type="region of interest" description="Disordered" evidence="1">
    <location>
        <begin position="1"/>
        <end position="88"/>
    </location>
</feature>
<dbReference type="Proteomes" id="UP000230709">
    <property type="component" value="Chromosome"/>
</dbReference>
<organism evidence="3 4">
    <name type="scientific">Methylosinus trichosporium (strain ATCC 35070 / NCIMB 11131 / UNIQEM 75 / OB3b)</name>
    <dbReference type="NCBI Taxonomy" id="595536"/>
    <lineage>
        <taxon>Bacteria</taxon>
        <taxon>Pseudomonadati</taxon>
        <taxon>Pseudomonadota</taxon>
        <taxon>Alphaproteobacteria</taxon>
        <taxon>Hyphomicrobiales</taxon>
        <taxon>Methylocystaceae</taxon>
        <taxon>Methylosinus</taxon>
    </lineage>
</organism>
<dbReference type="Pfam" id="PF00148">
    <property type="entry name" value="Oxidored_nitro"/>
    <property type="match status" value="1"/>
</dbReference>
<dbReference type="KEGG" id="mtw:CQW49_05760"/>
<dbReference type="EMBL" id="CP023737">
    <property type="protein sequence ID" value="ATQ67455.1"/>
    <property type="molecule type" value="Genomic_DNA"/>
</dbReference>
<evidence type="ECO:0000256" key="1">
    <source>
        <dbReference type="SAM" id="MobiDB-lite"/>
    </source>
</evidence>
<evidence type="ECO:0000313" key="4">
    <source>
        <dbReference type="Proteomes" id="UP000230709"/>
    </source>
</evidence>
<dbReference type="GO" id="GO:0051536">
    <property type="term" value="F:iron-sulfur cluster binding"/>
    <property type="evidence" value="ECO:0007669"/>
    <property type="project" value="InterPro"/>
</dbReference>
<feature type="compositionally biased region" description="Basic and acidic residues" evidence="1">
    <location>
        <begin position="70"/>
        <end position="82"/>
    </location>
</feature>
<dbReference type="AlphaFoldDB" id="A0A2D2CXI7"/>
<dbReference type="RefSeq" id="WP_003608679.1">
    <property type="nucleotide sequence ID" value="NZ_ADVE02000001.1"/>
</dbReference>
<dbReference type="Gene3D" id="3.40.50.1980">
    <property type="entry name" value="Nitrogenase molybdenum iron protein domain"/>
    <property type="match status" value="1"/>
</dbReference>
<protein>
    <submittedName>
        <fullName evidence="3">Nitrogenase</fullName>
    </submittedName>
</protein>
<sequence length="517" mass="57570">MQMRSLNPFLPKRAKSQSIRWRTGPSAGKTGIVIEPASPVPVQTIAPAPDVDYRKDPRGRKPKLCAGEKPAPRADESRDPARPRYFSPPSYPDAGKIDFCSGGLHGRSVASWASALDMIPLDHGPVGCGAYGQSLRLRAPGFAQGIESFSALHFCTDLRADDLEDGGDERLRRAMSEAVELFPLARGFAVTSEDPVALLDSNVKGIAKIEMRRTQRLVLPLDTYKSWAVETAAALQSASRIFSRPSSKKMHVALPYAREAPALVWIVSKLLADMGIETVHEITQSSSLDLARMKDCRFIIGFAGAVDVMDEDMRGGYADLLRQWLSTPIIWTCFESPSMTTASLRAIGERLDRRTARRAEQTIARGEALVRATIERYRPRLRNKLMLHFRPMTETQLEPYRLLGLRIGDASGWIGKTGKRRTPRLRCDADHPDEAAIDSYLAEAKPDLVLHFGDGESRGEYEWRKRAQVALPFSPFFDRKGNAFWGYDGFACLAEALDKATNATWRRIVATPWKQRA</sequence>
<evidence type="ECO:0000259" key="2">
    <source>
        <dbReference type="Pfam" id="PF00148"/>
    </source>
</evidence>
<gene>
    <name evidence="3" type="ORF">CQW49_05760</name>
</gene>
<proteinExistence type="predicted"/>
<keyword evidence="4" id="KW-1185">Reference proteome</keyword>
<dbReference type="PANTHER" id="PTHR43457">
    <property type="entry name" value="NITROGENASE MOLYBDENUM-IRON PROTEIN ALPHA CHAIN"/>
    <property type="match status" value="1"/>
</dbReference>
<reference evidence="4" key="1">
    <citation type="submission" date="2017-10" db="EMBL/GenBank/DDBJ databases">
        <title>Completed PacBio SMRT sequence of Methylosinus trichosporium OB3b reveals presence of a third large plasmid.</title>
        <authorList>
            <person name="Charles T.C."/>
            <person name="Lynch M.D.J."/>
            <person name="Heil J.R."/>
            <person name="Cheng J."/>
        </authorList>
    </citation>
    <scope>NUCLEOTIDE SEQUENCE [LARGE SCALE GENOMIC DNA]</scope>
    <source>
        <strain evidence="4">OB3b</strain>
    </source>
</reference>
<accession>A0A2D2CXI7</accession>